<dbReference type="AlphaFoldDB" id="A0A517RIC3"/>
<name>A0A517RIC3_9PLAN</name>
<keyword evidence="1" id="KW-0812">Transmembrane</keyword>
<evidence type="ECO:0000313" key="3">
    <source>
        <dbReference type="Proteomes" id="UP000317171"/>
    </source>
</evidence>
<gene>
    <name evidence="2" type="ORF">Pan241w_37050</name>
</gene>
<evidence type="ECO:0000313" key="2">
    <source>
        <dbReference type="EMBL" id="QDT43603.1"/>
    </source>
</evidence>
<organism evidence="2 3">
    <name type="scientific">Gimesia alba</name>
    <dbReference type="NCBI Taxonomy" id="2527973"/>
    <lineage>
        <taxon>Bacteria</taxon>
        <taxon>Pseudomonadati</taxon>
        <taxon>Planctomycetota</taxon>
        <taxon>Planctomycetia</taxon>
        <taxon>Planctomycetales</taxon>
        <taxon>Planctomycetaceae</taxon>
        <taxon>Gimesia</taxon>
    </lineage>
</organism>
<dbReference type="Proteomes" id="UP000317171">
    <property type="component" value="Chromosome"/>
</dbReference>
<protein>
    <submittedName>
        <fullName evidence="2">Uncharacterized protein</fullName>
    </submittedName>
</protein>
<keyword evidence="1" id="KW-0472">Membrane</keyword>
<evidence type="ECO:0000256" key="1">
    <source>
        <dbReference type="SAM" id="Phobius"/>
    </source>
</evidence>
<feature type="transmembrane region" description="Helical" evidence="1">
    <location>
        <begin position="40"/>
        <end position="56"/>
    </location>
</feature>
<reference evidence="2 3" key="1">
    <citation type="submission" date="2019-02" db="EMBL/GenBank/DDBJ databases">
        <title>Deep-cultivation of Planctomycetes and their phenomic and genomic characterization uncovers novel biology.</title>
        <authorList>
            <person name="Wiegand S."/>
            <person name="Jogler M."/>
            <person name="Boedeker C."/>
            <person name="Pinto D."/>
            <person name="Vollmers J."/>
            <person name="Rivas-Marin E."/>
            <person name="Kohn T."/>
            <person name="Peeters S.H."/>
            <person name="Heuer A."/>
            <person name="Rast P."/>
            <person name="Oberbeckmann S."/>
            <person name="Bunk B."/>
            <person name="Jeske O."/>
            <person name="Meyerdierks A."/>
            <person name="Storesund J.E."/>
            <person name="Kallscheuer N."/>
            <person name="Luecker S."/>
            <person name="Lage O.M."/>
            <person name="Pohl T."/>
            <person name="Merkel B.J."/>
            <person name="Hornburger P."/>
            <person name="Mueller R.-W."/>
            <person name="Bruemmer F."/>
            <person name="Labrenz M."/>
            <person name="Spormann A.M."/>
            <person name="Op den Camp H."/>
            <person name="Overmann J."/>
            <person name="Amann R."/>
            <person name="Jetten M.S.M."/>
            <person name="Mascher T."/>
            <person name="Medema M.H."/>
            <person name="Devos D.P."/>
            <person name="Kaster A.-K."/>
            <person name="Ovreas L."/>
            <person name="Rohde M."/>
            <person name="Galperin M.Y."/>
            <person name="Jogler C."/>
        </authorList>
    </citation>
    <scope>NUCLEOTIDE SEQUENCE [LARGE SCALE GENOMIC DNA]</scope>
    <source>
        <strain evidence="2 3">Pan241w</strain>
    </source>
</reference>
<sequence length="79" mass="9248">MNLYLKNIFLLLFMIVGAALLTTLYSGFAIWQYFDSQARFNFAVSFTIVTNLLILAKHRSERFRSSPKDHSESRKKKIE</sequence>
<proteinExistence type="predicted"/>
<keyword evidence="1" id="KW-1133">Transmembrane helix</keyword>
<accession>A0A517RIC3</accession>
<dbReference type="EMBL" id="CP036269">
    <property type="protein sequence ID" value="QDT43603.1"/>
    <property type="molecule type" value="Genomic_DNA"/>
</dbReference>
<feature type="transmembrane region" description="Helical" evidence="1">
    <location>
        <begin position="7"/>
        <end position="34"/>
    </location>
</feature>
<dbReference type="KEGG" id="gaz:Pan241w_37050"/>
<keyword evidence="3" id="KW-1185">Reference proteome</keyword>